<feature type="binding site" evidence="3">
    <location>
        <position position="91"/>
    </location>
    <ligand>
        <name>carboxy-S-adenosyl-L-methionine</name>
        <dbReference type="ChEBI" id="CHEBI:134278"/>
    </ligand>
</feature>
<dbReference type="GO" id="GO:0032259">
    <property type="term" value="P:methylation"/>
    <property type="evidence" value="ECO:0007669"/>
    <property type="project" value="UniProtKB-KW"/>
</dbReference>
<feature type="binding site" evidence="3">
    <location>
        <begin position="152"/>
        <end position="154"/>
    </location>
    <ligand>
        <name>carboxy-S-adenosyl-L-methionine</name>
        <dbReference type="ChEBI" id="CHEBI:134278"/>
    </ligand>
</feature>
<dbReference type="GO" id="GO:0016765">
    <property type="term" value="F:transferase activity, transferring alkyl or aryl (other than methyl) groups"/>
    <property type="evidence" value="ECO:0007669"/>
    <property type="project" value="UniProtKB-UniRule"/>
</dbReference>
<dbReference type="Proteomes" id="UP000275394">
    <property type="component" value="Unassembled WGS sequence"/>
</dbReference>
<dbReference type="CDD" id="cd02440">
    <property type="entry name" value="AdoMet_MTases"/>
    <property type="match status" value="1"/>
</dbReference>
<dbReference type="AlphaFoldDB" id="A0A3N2DP47"/>
<comment type="caution">
    <text evidence="4">The sequence shown here is derived from an EMBL/GenBank/DDBJ whole genome shotgun (WGS) entry which is preliminary data.</text>
</comment>
<keyword evidence="4" id="KW-0489">Methyltransferase</keyword>
<evidence type="ECO:0000256" key="1">
    <source>
        <dbReference type="ARBA" id="ARBA00022679"/>
    </source>
</evidence>
<feature type="binding site" evidence="3">
    <location>
        <position position="196"/>
    </location>
    <ligand>
        <name>carboxy-S-adenosyl-L-methionine</name>
        <dbReference type="ChEBI" id="CHEBI:134278"/>
    </ligand>
</feature>
<evidence type="ECO:0000313" key="5">
    <source>
        <dbReference type="Proteomes" id="UP000275394"/>
    </source>
</evidence>
<dbReference type="GO" id="GO:0008168">
    <property type="term" value="F:methyltransferase activity"/>
    <property type="evidence" value="ECO:0007669"/>
    <property type="project" value="UniProtKB-KW"/>
</dbReference>
<feature type="binding site" evidence="3">
    <location>
        <position position="315"/>
    </location>
    <ligand>
        <name>carboxy-S-adenosyl-L-methionine</name>
        <dbReference type="ChEBI" id="CHEBI:134278"/>
    </ligand>
</feature>
<dbReference type="InterPro" id="IPR029063">
    <property type="entry name" value="SAM-dependent_MTases_sf"/>
</dbReference>
<protein>
    <recommendedName>
        <fullName evidence="3">tRNA U34 carboxymethyltransferase</fullName>
        <ecNumber evidence="3">2.5.1.-</ecNumber>
    </recommendedName>
</protein>
<dbReference type="EMBL" id="RKHR01000004">
    <property type="protein sequence ID" value="ROS01570.1"/>
    <property type="molecule type" value="Genomic_DNA"/>
</dbReference>
<dbReference type="Gene3D" id="3.40.50.150">
    <property type="entry name" value="Vaccinia Virus protein VP39"/>
    <property type="match status" value="1"/>
</dbReference>
<feature type="binding site" evidence="3">
    <location>
        <position position="130"/>
    </location>
    <ligand>
        <name>carboxy-S-adenosyl-L-methionine</name>
        <dbReference type="ChEBI" id="CHEBI:134278"/>
    </ligand>
</feature>
<dbReference type="EC" id="2.5.1.-" evidence="3"/>
<comment type="subunit">
    <text evidence="3">Homotetramer.</text>
</comment>
<evidence type="ECO:0000256" key="2">
    <source>
        <dbReference type="ARBA" id="ARBA00022694"/>
    </source>
</evidence>
<keyword evidence="2 3" id="KW-0819">tRNA processing</keyword>
<feature type="binding site" evidence="3">
    <location>
        <position position="200"/>
    </location>
    <ligand>
        <name>carboxy-S-adenosyl-L-methionine</name>
        <dbReference type="ChEBI" id="CHEBI:134278"/>
    </ligand>
</feature>
<dbReference type="NCBIfam" id="NF011650">
    <property type="entry name" value="PRK15068.1"/>
    <property type="match status" value="1"/>
</dbReference>
<feature type="binding site" evidence="3">
    <location>
        <position position="105"/>
    </location>
    <ligand>
        <name>carboxy-S-adenosyl-L-methionine</name>
        <dbReference type="ChEBI" id="CHEBI:134278"/>
    </ligand>
</feature>
<keyword evidence="5" id="KW-1185">Reference proteome</keyword>
<dbReference type="Pfam" id="PF08003">
    <property type="entry name" value="Methyltransf_9"/>
    <property type="match status" value="1"/>
</dbReference>
<dbReference type="OrthoDB" id="9773188at2"/>
<comment type="similarity">
    <text evidence="3">Belongs to the class I-like SAM-binding methyltransferase superfamily. CmoB family.</text>
</comment>
<accession>A0A3N2DP47</accession>
<comment type="catalytic activity">
    <reaction evidence="3">
        <text>carboxy-S-adenosyl-L-methionine + 5-hydroxyuridine(34) in tRNA = 5-carboxymethoxyuridine(34) in tRNA + S-adenosyl-L-homocysteine + H(+)</text>
        <dbReference type="Rhea" id="RHEA:52848"/>
        <dbReference type="Rhea" id="RHEA-COMP:13381"/>
        <dbReference type="Rhea" id="RHEA-COMP:13383"/>
        <dbReference type="ChEBI" id="CHEBI:15378"/>
        <dbReference type="ChEBI" id="CHEBI:57856"/>
        <dbReference type="ChEBI" id="CHEBI:134278"/>
        <dbReference type="ChEBI" id="CHEBI:136877"/>
        <dbReference type="ChEBI" id="CHEBI:136879"/>
    </reaction>
</comment>
<dbReference type="InterPro" id="IPR027555">
    <property type="entry name" value="Mo5U34_MeTrfas-like"/>
</dbReference>
<comment type="function">
    <text evidence="3">Catalyzes carboxymethyl transfer from carboxy-S-adenosyl-L-methionine (Cx-SAM) to 5-hydroxyuridine (ho5U) to form 5-carboxymethoxyuridine (cmo5U) at position 34 in tRNAs.</text>
</comment>
<feature type="binding site" evidence="3">
    <location>
        <position position="110"/>
    </location>
    <ligand>
        <name>carboxy-S-adenosyl-L-methionine</name>
        <dbReference type="ChEBI" id="CHEBI:134278"/>
    </ligand>
</feature>
<dbReference type="GO" id="GO:0002098">
    <property type="term" value="P:tRNA wobble uridine modification"/>
    <property type="evidence" value="ECO:0007669"/>
    <property type="project" value="InterPro"/>
</dbReference>
<dbReference type="PANTHER" id="PTHR43464:SF95">
    <property type="entry name" value="TRNA U34 CARBOXYMETHYLTRANSFERASE"/>
    <property type="match status" value="1"/>
</dbReference>
<dbReference type="PANTHER" id="PTHR43464">
    <property type="entry name" value="METHYLTRANSFERASE"/>
    <property type="match status" value="1"/>
</dbReference>
<gene>
    <name evidence="3" type="primary">cmoB</name>
    <name evidence="4" type="ORF">EDC56_2012</name>
</gene>
<organism evidence="4 5">
    <name type="scientific">Sinobacterium caligoides</name>
    <dbReference type="NCBI Taxonomy" id="933926"/>
    <lineage>
        <taxon>Bacteria</taxon>
        <taxon>Pseudomonadati</taxon>
        <taxon>Pseudomonadota</taxon>
        <taxon>Gammaproteobacteria</taxon>
        <taxon>Cellvibrionales</taxon>
        <taxon>Spongiibacteraceae</taxon>
        <taxon>Sinobacterium</taxon>
    </lineage>
</organism>
<dbReference type="NCBIfam" id="TIGR00452">
    <property type="entry name" value="tRNA 5-methoxyuridine(34)/uridine 5-oxyacetic acid(34) synthase CmoB"/>
    <property type="match status" value="1"/>
</dbReference>
<dbReference type="InterPro" id="IPR010017">
    <property type="entry name" value="CmoB"/>
</dbReference>
<evidence type="ECO:0000256" key="3">
    <source>
        <dbReference type="HAMAP-Rule" id="MF_01590"/>
    </source>
</evidence>
<dbReference type="HAMAP" id="MF_01590">
    <property type="entry name" value="tRNA_carboxymethyltr_CmoB"/>
    <property type="match status" value="1"/>
</dbReference>
<dbReference type="RefSeq" id="WP_123712348.1">
    <property type="nucleotide sequence ID" value="NZ_RKHR01000004.1"/>
</dbReference>
<comment type="caution">
    <text evidence="3">Lacks conserved residue(s) required for the propagation of feature annotation.</text>
</comment>
<name>A0A3N2DP47_9GAMM</name>
<evidence type="ECO:0000313" key="4">
    <source>
        <dbReference type="EMBL" id="ROS01570.1"/>
    </source>
</evidence>
<dbReference type="SUPFAM" id="SSF53335">
    <property type="entry name" value="S-adenosyl-L-methionine-dependent methyltransferases"/>
    <property type="match status" value="1"/>
</dbReference>
<proteinExistence type="inferred from homology"/>
<reference evidence="4 5" key="1">
    <citation type="submission" date="2018-11" db="EMBL/GenBank/DDBJ databases">
        <title>Genomic Encyclopedia of Type Strains, Phase IV (KMG-IV): sequencing the most valuable type-strain genomes for metagenomic binning, comparative biology and taxonomic classification.</title>
        <authorList>
            <person name="Goeker M."/>
        </authorList>
    </citation>
    <scope>NUCLEOTIDE SEQUENCE [LARGE SCALE GENOMIC DNA]</scope>
    <source>
        <strain evidence="4 5">DSM 100316</strain>
    </source>
</reference>
<sequence>MIDLHSFYQHISNPDHPLEPYVEALRKAIEQSYTPNAHGDEKIWQSIVEQLPSLSGSTDLSGDTVSVRGDCNIEQRQALKQTLLQLHPWRKGPFELFGMHLDTEWRSDWKWQRVLPHLGELRYKNILDVGCGSGYHCLRMAGAGANSVVGIDPSLKFLYQFKAINHYAKVDNVHLLPLKSEQLPARMQCFDTVFSMGVLYHRRSPFDHLDELKYALKPGGQLVLETLVVDGDEHTVLVPGDRYAQMRNVWFLPSAKELLRWVERTGFIDAKIVDIDTTQLEEQRSTEWMHFQSLVDFLDPDDNKKTVEGYQAPTRATIIATRGR</sequence>
<keyword evidence="1 3" id="KW-0808">Transferase</keyword>